<dbReference type="RefSeq" id="WP_312000652.1">
    <property type="nucleotide sequence ID" value="NZ_JAUSUY010000001.1"/>
</dbReference>
<keyword evidence="4" id="KW-1185">Reference proteome</keyword>
<organism evidence="3 4">
    <name type="scientific">Paenibacillus forsythiae</name>
    <dbReference type="NCBI Taxonomy" id="365616"/>
    <lineage>
        <taxon>Bacteria</taxon>
        <taxon>Bacillati</taxon>
        <taxon>Bacillota</taxon>
        <taxon>Bacilli</taxon>
        <taxon>Bacillales</taxon>
        <taxon>Paenibacillaceae</taxon>
        <taxon>Paenibacillus</taxon>
    </lineage>
</organism>
<feature type="domain" description="SLH" evidence="2">
    <location>
        <begin position="100"/>
        <end position="159"/>
    </location>
</feature>
<evidence type="ECO:0000313" key="3">
    <source>
        <dbReference type="EMBL" id="MDT3424779.1"/>
    </source>
</evidence>
<evidence type="ECO:0000256" key="1">
    <source>
        <dbReference type="SAM" id="SignalP"/>
    </source>
</evidence>
<keyword evidence="1" id="KW-0732">Signal</keyword>
<dbReference type="InterPro" id="IPR001119">
    <property type="entry name" value="SLH_dom"/>
</dbReference>
<dbReference type="InterPro" id="IPR051465">
    <property type="entry name" value="Cell_Envelope_Struct_Comp"/>
</dbReference>
<evidence type="ECO:0000259" key="2">
    <source>
        <dbReference type="PROSITE" id="PS51272"/>
    </source>
</evidence>
<accession>A0ABU3H1S8</accession>
<dbReference type="PANTHER" id="PTHR43308:SF5">
    <property type="entry name" value="S-LAYER PROTEIN _ PEPTIDOGLYCAN ENDO-BETA-N-ACETYLGLUCOSAMINIDASE"/>
    <property type="match status" value="1"/>
</dbReference>
<dbReference type="PANTHER" id="PTHR43308">
    <property type="entry name" value="OUTER MEMBRANE PROTEIN ALPHA-RELATED"/>
    <property type="match status" value="1"/>
</dbReference>
<reference evidence="3 4" key="1">
    <citation type="submission" date="2023-07" db="EMBL/GenBank/DDBJ databases">
        <title>Genomic Encyclopedia of Type Strains, Phase IV (KMG-IV): sequencing the most valuable type-strain genomes for metagenomic binning, comparative biology and taxonomic classification.</title>
        <authorList>
            <person name="Goeker M."/>
        </authorList>
    </citation>
    <scope>NUCLEOTIDE SEQUENCE [LARGE SCALE GENOMIC DNA]</scope>
    <source>
        <strain evidence="3 4">T98</strain>
    </source>
</reference>
<dbReference type="EMBL" id="JAUSUY010000001">
    <property type="protein sequence ID" value="MDT3424779.1"/>
    <property type="molecule type" value="Genomic_DNA"/>
</dbReference>
<protein>
    <recommendedName>
        <fullName evidence="2">SLH domain-containing protein</fullName>
    </recommendedName>
</protein>
<dbReference type="PROSITE" id="PS51272">
    <property type="entry name" value="SLH"/>
    <property type="match status" value="2"/>
</dbReference>
<feature type="chain" id="PRO_5045253354" description="SLH domain-containing protein" evidence="1">
    <location>
        <begin position="35"/>
        <end position="429"/>
    </location>
</feature>
<gene>
    <name evidence="3" type="ORF">J2Z22_000291</name>
</gene>
<sequence length="429" mass="44410">MNMNTKKRKRIRKAPLAVLAVAAALQAGGSPIYAHEGHVHGKDYSGHWSEPVVASAIEQKLLSGYQDGSFRPDSSITRAELAALLTRAFPAAENKHTAAFSDVRSGAWYEKAVAQAVAAGYFSVNEQGAFRPNEPATRAEAAAAFASALHWQEAPADKLQSYKDLAFLPAGDAGKWLRQAATQGYIGASSDGYLLPQQPLTRSEAVFFLADANAALPEDLKPPTAAAEQQLSGTIVQSAKGFGLKVKQAGGGSTVYPLSGSGASLAGIPAVAGIETGTATVTAVAGLLPGKLHVLKIAPGKSDVAVSALKELDGILIEGHHSGISDPAKHSKACLLMPGCASSGFGLSVLQDDGKYIYYKFDARGHQLAAVLIDSIEKKTNIAIHVSGVTQGGTLHVASLSQDISAVDAAAPGDHDANEAAEKASSPHH</sequence>
<feature type="domain" description="SLH" evidence="2">
    <location>
        <begin position="36"/>
        <end position="99"/>
    </location>
</feature>
<comment type="caution">
    <text evidence="3">The sequence shown here is derived from an EMBL/GenBank/DDBJ whole genome shotgun (WGS) entry which is preliminary data.</text>
</comment>
<dbReference type="Pfam" id="PF00395">
    <property type="entry name" value="SLH"/>
    <property type="match status" value="2"/>
</dbReference>
<feature type="signal peptide" evidence="1">
    <location>
        <begin position="1"/>
        <end position="34"/>
    </location>
</feature>
<name>A0ABU3H1S8_9BACL</name>
<proteinExistence type="predicted"/>
<dbReference type="Proteomes" id="UP001248709">
    <property type="component" value="Unassembled WGS sequence"/>
</dbReference>
<evidence type="ECO:0000313" key="4">
    <source>
        <dbReference type="Proteomes" id="UP001248709"/>
    </source>
</evidence>